<dbReference type="Pfam" id="PF12969">
    <property type="entry name" value="DUF3857"/>
    <property type="match status" value="1"/>
</dbReference>
<dbReference type="EMBL" id="JAATJB010000002">
    <property type="protein sequence ID" value="NJB96459.1"/>
    <property type="molecule type" value="Genomic_DNA"/>
</dbReference>
<reference evidence="5 6" key="1">
    <citation type="submission" date="2020-03" db="EMBL/GenBank/DDBJ databases">
        <title>Genomic Encyclopedia of Type Strains, Phase IV (KMG-IV): sequencing the most valuable type-strain genomes for metagenomic binning, comparative biology and taxonomic classification.</title>
        <authorList>
            <person name="Goeker M."/>
        </authorList>
    </citation>
    <scope>NUCLEOTIDE SEQUENCE [LARGE SCALE GENOMIC DNA]</scope>
    <source>
        <strain evidence="5 6">DSM 7225</strain>
    </source>
</reference>
<evidence type="ECO:0000256" key="1">
    <source>
        <dbReference type="ARBA" id="ARBA00022737"/>
    </source>
</evidence>
<feature type="domain" description="DUF3857" evidence="4">
    <location>
        <begin position="53"/>
        <end position="207"/>
    </location>
</feature>
<dbReference type="PANTHER" id="PTHR44858">
    <property type="entry name" value="TETRATRICOPEPTIDE REPEAT PROTEIN 6"/>
    <property type="match status" value="1"/>
</dbReference>
<dbReference type="AlphaFoldDB" id="A0A7X5XW57"/>
<dbReference type="GO" id="GO:0008233">
    <property type="term" value="F:peptidase activity"/>
    <property type="evidence" value="ECO:0007669"/>
    <property type="project" value="UniProtKB-KW"/>
</dbReference>
<keyword evidence="1" id="KW-0677">Repeat</keyword>
<organism evidence="5 6">
    <name type="scientific">Sphingomonas trueperi</name>
    <dbReference type="NCBI Taxonomy" id="53317"/>
    <lineage>
        <taxon>Bacteria</taxon>
        <taxon>Pseudomonadati</taxon>
        <taxon>Pseudomonadota</taxon>
        <taxon>Alphaproteobacteria</taxon>
        <taxon>Sphingomonadales</taxon>
        <taxon>Sphingomonadaceae</taxon>
        <taxon>Sphingomonas</taxon>
    </lineage>
</organism>
<evidence type="ECO:0000313" key="6">
    <source>
        <dbReference type="Proteomes" id="UP000531251"/>
    </source>
</evidence>
<dbReference type="InterPro" id="IPR050498">
    <property type="entry name" value="Ycf3"/>
</dbReference>
<dbReference type="Proteomes" id="UP000531251">
    <property type="component" value="Unassembled WGS sequence"/>
</dbReference>
<dbReference type="Gene3D" id="3.10.620.30">
    <property type="match status" value="1"/>
</dbReference>
<keyword evidence="5" id="KW-0645">Protease</keyword>
<keyword evidence="2 3" id="KW-0802">TPR repeat</keyword>
<protein>
    <submittedName>
        <fullName evidence="5">Tetratricopeptide (TPR) repeat protein/transglutaminase-like putative cysteine protease</fullName>
    </submittedName>
</protein>
<dbReference type="Pfam" id="PF13432">
    <property type="entry name" value="TPR_16"/>
    <property type="match status" value="2"/>
</dbReference>
<feature type="repeat" description="TPR" evidence="3">
    <location>
        <begin position="853"/>
        <end position="886"/>
    </location>
</feature>
<dbReference type="Pfam" id="PF13181">
    <property type="entry name" value="TPR_8"/>
    <property type="match status" value="1"/>
</dbReference>
<dbReference type="Gene3D" id="1.25.40.10">
    <property type="entry name" value="Tetratricopeptide repeat domain"/>
    <property type="match status" value="2"/>
</dbReference>
<sequence>MLLSTAGVAHAGDKPLYQPAPAWVLPAPAVDTAKLDDAAPVLQIFDQQQRLEDGQVAIYFESAIRIASPQMLTQSGTLPLQWDPAKGDLIVHKLQILRKGERVDLLAKGTRFTVLQREQKLEQASLDGMLTATVALEGLRVGDVIDIAFSITRKDPVLGKEMMSVVPMVPAPTKLGFGRARVLWKDGVPLAWRDYSGGVVGSAERSKAEAKLIAGGTRELTLTLPTPKPAELPDDAPARYKPLPMVELSSYPDWAAISRGMAPYYRSEGAIPAGSPLAGEVARIAAASKDPRTRAALALRLVQDQVRYLFRGMDNGNYRPQAPVDTWSLRYGDCKAKTLLLVSLLRALDIEAEPALVSSGLGDLVESRLPSPGAFDHVIVRASIAGKTLWLDGTQGGSRAEDLDDVPPFKTALPIRAAGAGLEAMPMRPPARPAQQVSVTLDATAGIAFPQLYTIRIVYSGAMAEALRGARSQIDKDKLTAFLDPQISAVIGNHSSYDQKMEDDAASGTVTVSAAGVAYQDWNFDRGRFRETLDTTAASLNFAPNRARTAWKTIPATSGALSDVWVERRWQLPNGGTGFTLEGQQTLPAAVAGMQLARKVTLADGWLSLQDRTTTGLAEVPAAQIPAARAEVARVKANPLRLVAPADLPPRWAAVTAAKQGIRLKPIFEAYAKAIAATPDDPDGYTNRAWFYETLYEREGAIADLGKAIELAPTADTLVRRAQAYYALRQDDKALADVQAALELEPDSDGATGFLATLKRDRGQLDEARALIEARIDQGGEKKLGWQVQLADLLAEGGKVDDAVAVLDEAIAAAPRNAALLNLRCWVRATHNVAIPQALQDCTSAVELSSSAAAVLDSRAMVYFRMGKLDAAQTDLDAALQGNPEQSASLYMRGVIGKRTKAKDADAYLAAARMIEPRIDEQFGRYGIKP</sequence>
<dbReference type="InterPro" id="IPR019734">
    <property type="entry name" value="TPR_rpt"/>
</dbReference>
<keyword evidence="5" id="KW-0378">Hydrolase</keyword>
<dbReference type="RefSeq" id="WP_241217859.1">
    <property type="nucleotide sequence ID" value="NZ_BAAADY010000043.1"/>
</dbReference>
<dbReference type="GO" id="GO:0006508">
    <property type="term" value="P:proteolysis"/>
    <property type="evidence" value="ECO:0007669"/>
    <property type="project" value="UniProtKB-KW"/>
</dbReference>
<evidence type="ECO:0000259" key="4">
    <source>
        <dbReference type="Pfam" id="PF12969"/>
    </source>
</evidence>
<evidence type="ECO:0000256" key="2">
    <source>
        <dbReference type="ARBA" id="ARBA00022803"/>
    </source>
</evidence>
<evidence type="ECO:0000313" key="5">
    <source>
        <dbReference type="EMBL" id="NJB96459.1"/>
    </source>
</evidence>
<feature type="repeat" description="TPR" evidence="3">
    <location>
        <begin position="715"/>
        <end position="748"/>
    </location>
</feature>
<accession>A0A7X5XW57</accession>
<comment type="caution">
    <text evidence="5">The sequence shown here is derived from an EMBL/GenBank/DDBJ whole genome shotgun (WGS) entry which is preliminary data.</text>
</comment>
<dbReference type="SUPFAM" id="SSF54001">
    <property type="entry name" value="Cysteine proteinases"/>
    <property type="match status" value="1"/>
</dbReference>
<dbReference type="PANTHER" id="PTHR44858:SF1">
    <property type="entry name" value="UDP-N-ACETYLGLUCOSAMINE--PEPTIDE N-ACETYLGLUCOSAMINYLTRANSFERASE SPINDLY-RELATED"/>
    <property type="match status" value="1"/>
</dbReference>
<dbReference type="InterPro" id="IPR024618">
    <property type="entry name" value="DUF3857"/>
</dbReference>
<dbReference type="Gene3D" id="2.60.40.3140">
    <property type="match status" value="1"/>
</dbReference>
<dbReference type="SMART" id="SM00028">
    <property type="entry name" value="TPR"/>
    <property type="match status" value="4"/>
</dbReference>
<gene>
    <name evidence="5" type="ORF">GGR89_000759</name>
</gene>
<evidence type="ECO:0000256" key="3">
    <source>
        <dbReference type="PROSITE-ProRule" id="PRU00339"/>
    </source>
</evidence>
<dbReference type="PROSITE" id="PS50005">
    <property type="entry name" value="TPR"/>
    <property type="match status" value="2"/>
</dbReference>
<dbReference type="InterPro" id="IPR038765">
    <property type="entry name" value="Papain-like_cys_pep_sf"/>
</dbReference>
<dbReference type="SUPFAM" id="SSF48452">
    <property type="entry name" value="TPR-like"/>
    <property type="match status" value="2"/>
</dbReference>
<keyword evidence="6" id="KW-1185">Reference proteome</keyword>
<proteinExistence type="predicted"/>
<dbReference type="InterPro" id="IPR011990">
    <property type="entry name" value="TPR-like_helical_dom_sf"/>
</dbReference>
<name>A0A7X5XW57_9SPHN</name>